<reference evidence="1" key="1">
    <citation type="submission" date="2014-09" db="EMBL/GenBank/DDBJ databases">
        <authorList>
            <person name="Magalhaes I.L.F."/>
            <person name="Oliveira U."/>
            <person name="Santos F.R."/>
            <person name="Vidigal T.H.D.A."/>
            <person name="Brescovit A.D."/>
            <person name="Santos A.J."/>
        </authorList>
    </citation>
    <scope>NUCLEOTIDE SEQUENCE</scope>
    <source>
        <tissue evidence="1">Shoot tissue taken approximately 20 cm above the soil surface</tissue>
    </source>
</reference>
<name>A0A0A9BSN1_ARUDO</name>
<accession>A0A0A9BSN1</accession>
<evidence type="ECO:0000313" key="1">
    <source>
        <dbReference type="EMBL" id="JAD65198.1"/>
    </source>
</evidence>
<protein>
    <submittedName>
        <fullName evidence="1">Uncharacterized protein</fullName>
    </submittedName>
</protein>
<dbReference type="EMBL" id="GBRH01232697">
    <property type="protein sequence ID" value="JAD65198.1"/>
    <property type="molecule type" value="Transcribed_RNA"/>
</dbReference>
<sequence length="23" mass="2651">MPSCQCRQRTCELGDNQNANPVW</sequence>
<reference evidence="1" key="2">
    <citation type="journal article" date="2015" name="Data Brief">
        <title>Shoot transcriptome of the giant reed, Arundo donax.</title>
        <authorList>
            <person name="Barrero R.A."/>
            <person name="Guerrero F.D."/>
            <person name="Moolhuijzen P."/>
            <person name="Goolsby J.A."/>
            <person name="Tidwell J."/>
            <person name="Bellgard S.E."/>
            <person name="Bellgard M.I."/>
        </authorList>
    </citation>
    <scope>NUCLEOTIDE SEQUENCE</scope>
    <source>
        <tissue evidence="1">Shoot tissue taken approximately 20 cm above the soil surface</tissue>
    </source>
</reference>
<dbReference type="AlphaFoldDB" id="A0A0A9BSN1"/>
<organism evidence="1">
    <name type="scientific">Arundo donax</name>
    <name type="common">Giant reed</name>
    <name type="synonym">Donax arundinaceus</name>
    <dbReference type="NCBI Taxonomy" id="35708"/>
    <lineage>
        <taxon>Eukaryota</taxon>
        <taxon>Viridiplantae</taxon>
        <taxon>Streptophyta</taxon>
        <taxon>Embryophyta</taxon>
        <taxon>Tracheophyta</taxon>
        <taxon>Spermatophyta</taxon>
        <taxon>Magnoliopsida</taxon>
        <taxon>Liliopsida</taxon>
        <taxon>Poales</taxon>
        <taxon>Poaceae</taxon>
        <taxon>PACMAD clade</taxon>
        <taxon>Arundinoideae</taxon>
        <taxon>Arundineae</taxon>
        <taxon>Arundo</taxon>
    </lineage>
</organism>
<proteinExistence type="predicted"/>